<keyword evidence="2" id="KW-1185">Reference proteome</keyword>
<organism evidence="1 2">
    <name type="scientific">Jeotgalibacillus soli</name>
    <dbReference type="NCBI Taxonomy" id="889306"/>
    <lineage>
        <taxon>Bacteria</taxon>
        <taxon>Bacillati</taxon>
        <taxon>Bacillota</taxon>
        <taxon>Bacilli</taxon>
        <taxon>Bacillales</taxon>
        <taxon>Caryophanaceae</taxon>
        <taxon>Jeotgalibacillus</taxon>
    </lineage>
</organism>
<protein>
    <submittedName>
        <fullName evidence="1">Uncharacterized protein</fullName>
    </submittedName>
</protein>
<reference evidence="1 2" key="1">
    <citation type="submission" date="2015-01" db="EMBL/GenBank/DDBJ databases">
        <title>Genome sequencing of Jeotgalibacillus soli.</title>
        <authorList>
            <person name="Goh K.M."/>
            <person name="Chan K.-G."/>
            <person name="Yaakop A.S."/>
            <person name="Ee R."/>
            <person name="Gan H.M."/>
            <person name="Chan C.S."/>
        </authorList>
    </citation>
    <scope>NUCLEOTIDE SEQUENCE [LARGE SCALE GENOMIC DNA]</scope>
    <source>
        <strain evidence="1 2">P9</strain>
    </source>
</reference>
<sequence>MKEQGPMGALYCKTIPFFSPLGMVENEMNKLGRAGTIRNF</sequence>
<dbReference type="AlphaFoldDB" id="A0A0C2VHC6"/>
<proteinExistence type="predicted"/>
<accession>A0A0C2VHC6</accession>
<comment type="caution">
    <text evidence="1">The sequence shown here is derived from an EMBL/GenBank/DDBJ whole genome shotgun (WGS) entry which is preliminary data.</text>
</comment>
<dbReference type="STRING" id="889306.KP78_17240"/>
<dbReference type="EMBL" id="JXRP01000013">
    <property type="protein sequence ID" value="KIL48277.1"/>
    <property type="molecule type" value="Genomic_DNA"/>
</dbReference>
<gene>
    <name evidence="1" type="ORF">KP78_17240</name>
</gene>
<name>A0A0C2VHC6_9BACL</name>
<dbReference type="Proteomes" id="UP000031938">
    <property type="component" value="Unassembled WGS sequence"/>
</dbReference>
<evidence type="ECO:0000313" key="1">
    <source>
        <dbReference type="EMBL" id="KIL48277.1"/>
    </source>
</evidence>
<dbReference type="PATRIC" id="fig|889306.3.peg.1734"/>
<evidence type="ECO:0000313" key="2">
    <source>
        <dbReference type="Proteomes" id="UP000031938"/>
    </source>
</evidence>